<dbReference type="AlphaFoldDB" id="A0A3L6PZV6"/>
<dbReference type="EMBL" id="PQIB02000015">
    <property type="protein sequence ID" value="RLM66291.1"/>
    <property type="molecule type" value="Genomic_DNA"/>
</dbReference>
<reference evidence="2" key="1">
    <citation type="journal article" date="2019" name="Nat. Commun.">
        <title>The genome of broomcorn millet.</title>
        <authorList>
            <person name="Zou C."/>
            <person name="Miki D."/>
            <person name="Li D."/>
            <person name="Tang Q."/>
            <person name="Xiao L."/>
            <person name="Rajput S."/>
            <person name="Deng P."/>
            <person name="Jia W."/>
            <person name="Huang R."/>
            <person name="Zhang M."/>
            <person name="Sun Y."/>
            <person name="Hu J."/>
            <person name="Fu X."/>
            <person name="Schnable P.S."/>
            <person name="Li F."/>
            <person name="Zhang H."/>
            <person name="Feng B."/>
            <person name="Zhu X."/>
            <person name="Liu R."/>
            <person name="Schnable J.C."/>
            <person name="Zhu J.-K."/>
            <person name="Zhang H."/>
        </authorList>
    </citation>
    <scope>NUCLEOTIDE SEQUENCE [LARGE SCALE GENOMIC DNA]</scope>
</reference>
<organism evidence="1 2">
    <name type="scientific">Panicum miliaceum</name>
    <name type="common">Proso millet</name>
    <name type="synonym">Broomcorn millet</name>
    <dbReference type="NCBI Taxonomy" id="4540"/>
    <lineage>
        <taxon>Eukaryota</taxon>
        <taxon>Viridiplantae</taxon>
        <taxon>Streptophyta</taxon>
        <taxon>Embryophyta</taxon>
        <taxon>Tracheophyta</taxon>
        <taxon>Spermatophyta</taxon>
        <taxon>Magnoliopsida</taxon>
        <taxon>Liliopsida</taxon>
        <taxon>Poales</taxon>
        <taxon>Poaceae</taxon>
        <taxon>PACMAD clade</taxon>
        <taxon>Panicoideae</taxon>
        <taxon>Panicodae</taxon>
        <taxon>Paniceae</taxon>
        <taxon>Panicinae</taxon>
        <taxon>Panicum</taxon>
        <taxon>Panicum sect. Panicum</taxon>
    </lineage>
</organism>
<sequence>MVALHFEDGAGACPDFSHFCSSQFLSNHGTTMACGKLSRWHFYLCMAHISFGQSD</sequence>
<dbReference type="Proteomes" id="UP000275267">
    <property type="component" value="Unassembled WGS sequence"/>
</dbReference>
<evidence type="ECO:0000313" key="2">
    <source>
        <dbReference type="Proteomes" id="UP000275267"/>
    </source>
</evidence>
<name>A0A3L6PZV6_PANMI</name>
<proteinExistence type="predicted"/>
<gene>
    <name evidence="1" type="ORF">C2845_PM16G00060</name>
</gene>
<protein>
    <submittedName>
        <fullName evidence="1">Uncharacterized protein</fullName>
    </submittedName>
</protein>
<keyword evidence="2" id="KW-1185">Reference proteome</keyword>
<comment type="caution">
    <text evidence="1">The sequence shown here is derived from an EMBL/GenBank/DDBJ whole genome shotgun (WGS) entry which is preliminary data.</text>
</comment>
<accession>A0A3L6PZV6</accession>
<evidence type="ECO:0000313" key="1">
    <source>
        <dbReference type="EMBL" id="RLM66291.1"/>
    </source>
</evidence>